<protein>
    <submittedName>
        <fullName evidence="3">Restriction endonuclease</fullName>
    </submittedName>
</protein>
<dbReference type="EMBL" id="FQZV01000015">
    <property type="protein sequence ID" value="SHJ14763.1"/>
    <property type="molecule type" value="Genomic_DNA"/>
</dbReference>
<keyword evidence="3" id="KW-0378">Hydrolase</keyword>
<feature type="transmembrane region" description="Helical" evidence="1">
    <location>
        <begin position="293"/>
        <end position="313"/>
    </location>
</feature>
<dbReference type="Proteomes" id="UP000184536">
    <property type="component" value="Unassembled WGS sequence"/>
</dbReference>
<feature type="transmembrane region" description="Helical" evidence="1">
    <location>
        <begin position="46"/>
        <end position="68"/>
    </location>
</feature>
<dbReference type="Gene3D" id="3.40.1350.10">
    <property type="match status" value="1"/>
</dbReference>
<dbReference type="GO" id="GO:0004519">
    <property type="term" value="F:endonuclease activity"/>
    <property type="evidence" value="ECO:0007669"/>
    <property type="project" value="UniProtKB-KW"/>
</dbReference>
<organism evidence="3 4">
    <name type="scientific">Geosporobacter subterraneus DSM 17957</name>
    <dbReference type="NCBI Taxonomy" id="1121919"/>
    <lineage>
        <taxon>Bacteria</taxon>
        <taxon>Bacillati</taxon>
        <taxon>Bacillota</taxon>
        <taxon>Clostridia</taxon>
        <taxon>Peptostreptococcales</taxon>
        <taxon>Thermotaleaceae</taxon>
        <taxon>Geosporobacter</taxon>
    </lineage>
</organism>
<evidence type="ECO:0000313" key="4">
    <source>
        <dbReference type="Proteomes" id="UP000184536"/>
    </source>
</evidence>
<evidence type="ECO:0000313" key="3">
    <source>
        <dbReference type="EMBL" id="SHJ14763.1"/>
    </source>
</evidence>
<feature type="domain" description="Restriction endonuclease type IV Mrr" evidence="2">
    <location>
        <begin position="124"/>
        <end position="231"/>
    </location>
</feature>
<keyword evidence="1" id="KW-1133">Transmembrane helix</keyword>
<dbReference type="Pfam" id="PF04471">
    <property type="entry name" value="Mrr_cat"/>
    <property type="match status" value="1"/>
</dbReference>
<keyword evidence="1" id="KW-0812">Transmembrane</keyword>
<sequence length="331" mass="39533">MNKYNEVTKYFMKQLKTHIHQKKTSKRLKKYYVERKTDGRSSFGKVLDYIGSRIIVFFASLLLLLIIIKHLLTASLLSILLTSLFHTIDIQVRNKKTEKIINQKRKYLASQRVYREIMGKSMEEIYTYLEQVFEDIGFRKTEKGCIDDKEIYFLYQYGDIHLPVFFKMNPYDENTQLKEIENYSEKLKKMDFIKGMIIATTDFTKECYDFAERNNHPKLILVEKEKLLKMIDKAGLFPTDKEMDEYVVDRIEKRERKIAVYRETLLSKSKTRRYAILGLFLLFWAQFTPYSGYYNFMAMLLFSLAILTFYCNIKGKVDSEKEFNLEQFIEG</sequence>
<reference evidence="4" key="1">
    <citation type="submission" date="2016-11" db="EMBL/GenBank/DDBJ databases">
        <authorList>
            <person name="Varghese N."/>
            <person name="Submissions S."/>
        </authorList>
    </citation>
    <scope>NUCLEOTIDE SEQUENCE [LARGE SCALE GENOMIC DNA]</scope>
    <source>
        <strain evidence="4">DSM 17957</strain>
    </source>
</reference>
<dbReference type="AlphaFoldDB" id="A0A1M6GXT3"/>
<name>A0A1M6GXT3_9FIRM</name>
<keyword evidence="3" id="KW-0540">Nuclease</keyword>
<gene>
    <name evidence="3" type="ORF">SAMN02745975_01396</name>
</gene>
<keyword evidence="4" id="KW-1185">Reference proteome</keyword>
<dbReference type="InterPro" id="IPR007560">
    <property type="entry name" value="Restrct_endonuc_IV_Mrr"/>
</dbReference>
<keyword evidence="3" id="KW-0255">Endonuclease</keyword>
<dbReference type="GO" id="GO:0009307">
    <property type="term" value="P:DNA restriction-modification system"/>
    <property type="evidence" value="ECO:0007669"/>
    <property type="project" value="InterPro"/>
</dbReference>
<dbReference type="RefSeq" id="WP_110940627.1">
    <property type="nucleotide sequence ID" value="NZ_FQZV01000015.1"/>
</dbReference>
<dbReference type="OrthoDB" id="1950674at2"/>
<proteinExistence type="predicted"/>
<keyword evidence="1" id="KW-0472">Membrane</keyword>
<evidence type="ECO:0000256" key="1">
    <source>
        <dbReference type="SAM" id="Phobius"/>
    </source>
</evidence>
<dbReference type="InterPro" id="IPR011856">
    <property type="entry name" value="tRNA_endonuc-like_dom_sf"/>
</dbReference>
<dbReference type="GO" id="GO:0003677">
    <property type="term" value="F:DNA binding"/>
    <property type="evidence" value="ECO:0007669"/>
    <property type="project" value="InterPro"/>
</dbReference>
<evidence type="ECO:0000259" key="2">
    <source>
        <dbReference type="Pfam" id="PF04471"/>
    </source>
</evidence>
<accession>A0A1M6GXT3</accession>
<dbReference type="STRING" id="1121919.SAMN02745975_01396"/>